<gene>
    <name evidence="2" type="ORF">NDU88_004992</name>
</gene>
<dbReference type="Proteomes" id="UP001066276">
    <property type="component" value="Chromosome 1_2"/>
</dbReference>
<name>A0AAV7WAT0_PLEWA</name>
<evidence type="ECO:0000313" key="3">
    <source>
        <dbReference type="Proteomes" id="UP001066276"/>
    </source>
</evidence>
<evidence type="ECO:0000313" key="2">
    <source>
        <dbReference type="EMBL" id="KAJ1209618.1"/>
    </source>
</evidence>
<dbReference type="AlphaFoldDB" id="A0AAV7WAT0"/>
<keyword evidence="3" id="KW-1185">Reference proteome</keyword>
<reference evidence="2" key="1">
    <citation type="journal article" date="2022" name="bioRxiv">
        <title>Sequencing and chromosome-scale assembly of the giantPleurodeles waltlgenome.</title>
        <authorList>
            <person name="Brown T."/>
            <person name="Elewa A."/>
            <person name="Iarovenko S."/>
            <person name="Subramanian E."/>
            <person name="Araus A.J."/>
            <person name="Petzold A."/>
            <person name="Susuki M."/>
            <person name="Suzuki K.-i.T."/>
            <person name="Hayashi T."/>
            <person name="Toyoda A."/>
            <person name="Oliveira C."/>
            <person name="Osipova E."/>
            <person name="Leigh N.D."/>
            <person name="Simon A."/>
            <person name="Yun M.H."/>
        </authorList>
    </citation>
    <scope>NUCLEOTIDE SEQUENCE</scope>
    <source>
        <strain evidence="2">20211129_DDA</strain>
        <tissue evidence="2">Liver</tissue>
    </source>
</reference>
<accession>A0AAV7WAT0</accession>
<comment type="caution">
    <text evidence="2">The sequence shown here is derived from an EMBL/GenBank/DDBJ whole genome shotgun (WGS) entry which is preliminary data.</text>
</comment>
<protein>
    <submittedName>
        <fullName evidence="2">Uncharacterized protein</fullName>
    </submittedName>
</protein>
<sequence length="71" mass="8103">MAALRFRSRKEARSRGVHQRGSRSPLLATKGLECCLFAASLYSEFDSADEKFYRCLSCLERGDQFPIKKGR</sequence>
<feature type="region of interest" description="Disordered" evidence="1">
    <location>
        <begin position="1"/>
        <end position="23"/>
    </location>
</feature>
<proteinExistence type="predicted"/>
<dbReference type="EMBL" id="JANPWB010000002">
    <property type="protein sequence ID" value="KAJ1209618.1"/>
    <property type="molecule type" value="Genomic_DNA"/>
</dbReference>
<evidence type="ECO:0000256" key="1">
    <source>
        <dbReference type="SAM" id="MobiDB-lite"/>
    </source>
</evidence>
<organism evidence="2 3">
    <name type="scientific">Pleurodeles waltl</name>
    <name type="common">Iberian ribbed newt</name>
    <dbReference type="NCBI Taxonomy" id="8319"/>
    <lineage>
        <taxon>Eukaryota</taxon>
        <taxon>Metazoa</taxon>
        <taxon>Chordata</taxon>
        <taxon>Craniata</taxon>
        <taxon>Vertebrata</taxon>
        <taxon>Euteleostomi</taxon>
        <taxon>Amphibia</taxon>
        <taxon>Batrachia</taxon>
        <taxon>Caudata</taxon>
        <taxon>Salamandroidea</taxon>
        <taxon>Salamandridae</taxon>
        <taxon>Pleurodelinae</taxon>
        <taxon>Pleurodeles</taxon>
    </lineage>
</organism>